<keyword evidence="3" id="KW-1185">Reference proteome</keyword>
<dbReference type="EMBL" id="LEKV01010178">
    <property type="protein sequence ID" value="KVE73879.1"/>
    <property type="molecule type" value="Genomic_DNA"/>
</dbReference>
<protein>
    <submittedName>
        <fullName evidence="2">Uncharacterized protein</fullName>
    </submittedName>
</protein>
<dbReference type="Proteomes" id="UP000243975">
    <property type="component" value="Unassembled WGS sequence"/>
</dbReference>
<feature type="non-terminal residue" evidence="2">
    <location>
        <position position="13"/>
    </location>
</feature>
<evidence type="ECO:0000313" key="2">
    <source>
        <dbReference type="EMBL" id="KVH93107.1"/>
    </source>
</evidence>
<sequence>MYKNECSQQKRCE</sequence>
<evidence type="ECO:0000313" key="3">
    <source>
        <dbReference type="Proteomes" id="UP000243975"/>
    </source>
</evidence>
<gene>
    <name evidence="2" type="ORF">Ccrd_004809</name>
    <name evidence="1" type="ORF">Ccrd_026906</name>
</gene>
<name>A0A103XLR3_CYNCS</name>
<proteinExistence type="predicted"/>
<reference evidence="2 3" key="1">
    <citation type="journal article" date="2016" name="Sci. Rep.">
        <title>The genome sequence of the outbreeding globe artichoke constructed de novo incorporating a phase-aware low-pass sequencing strategy of F1 progeny.</title>
        <authorList>
            <person name="Scaglione D."/>
            <person name="Reyes-Chin-Wo S."/>
            <person name="Acquadro A."/>
            <person name="Froenicke L."/>
            <person name="Portis E."/>
            <person name="Beitel C."/>
            <person name="Tirone M."/>
            <person name="Mauro R."/>
            <person name="Lo Monaco A."/>
            <person name="Mauromicale G."/>
            <person name="Faccioli P."/>
            <person name="Cattivelli L."/>
            <person name="Rieseberg L."/>
            <person name="Michelmore R."/>
            <person name="Lanteri S."/>
        </authorList>
    </citation>
    <scope>NUCLEOTIDE SEQUENCE [LARGE SCALE GENOMIC DNA]</scope>
    <source>
        <strain evidence="2">2C</strain>
        <tissue evidence="2">Leaf</tissue>
    </source>
</reference>
<evidence type="ECO:0000313" key="1">
    <source>
        <dbReference type="EMBL" id="KVE73879.1"/>
    </source>
</evidence>
<organism evidence="2 3">
    <name type="scientific">Cynara cardunculus var. scolymus</name>
    <name type="common">Globe artichoke</name>
    <name type="synonym">Cynara scolymus</name>
    <dbReference type="NCBI Taxonomy" id="59895"/>
    <lineage>
        <taxon>Eukaryota</taxon>
        <taxon>Viridiplantae</taxon>
        <taxon>Streptophyta</taxon>
        <taxon>Embryophyta</taxon>
        <taxon>Tracheophyta</taxon>
        <taxon>Spermatophyta</taxon>
        <taxon>Magnoliopsida</taxon>
        <taxon>eudicotyledons</taxon>
        <taxon>Gunneridae</taxon>
        <taxon>Pentapetalae</taxon>
        <taxon>asterids</taxon>
        <taxon>campanulids</taxon>
        <taxon>Asterales</taxon>
        <taxon>Asteraceae</taxon>
        <taxon>Carduoideae</taxon>
        <taxon>Cardueae</taxon>
        <taxon>Carduinae</taxon>
        <taxon>Cynara</taxon>
    </lineage>
</organism>
<accession>A0A103XLR3</accession>
<dbReference type="EMBL" id="LEKV01004794">
    <property type="protein sequence ID" value="KVH93107.1"/>
    <property type="molecule type" value="Genomic_DNA"/>
</dbReference>
<comment type="caution">
    <text evidence="2">The sequence shown here is derived from an EMBL/GenBank/DDBJ whole genome shotgun (WGS) entry which is preliminary data.</text>
</comment>